<dbReference type="EMBL" id="SZYE01000211">
    <property type="protein sequence ID" value="TKR22286.1"/>
    <property type="molecule type" value="Genomic_DNA"/>
</dbReference>
<sequence>MTTFTAWKFDTPEGAERARGALRDAQAEGIVTVVDSAVVSWPQGEKRPELHHHHEGGKHAAGWGALWGLLVGGLFFVPLLGAAAGAGIGALAKSVEGVGIDEKDLVTLRDETTEGTSVLLAVTQDGDLDRLGERFHGLGSRLVATNLTEAEKSLLLETFG</sequence>
<proteinExistence type="predicted"/>
<dbReference type="Pfam" id="PF06897">
    <property type="entry name" value="DUF1269"/>
    <property type="match status" value="1"/>
</dbReference>
<dbReference type="InterPro" id="IPR009200">
    <property type="entry name" value="DUF1269_membrane"/>
</dbReference>
<name>A0A7Z8JXS1_9CELL</name>
<accession>A0A7Z8JXS1</accession>
<gene>
    <name evidence="2" type="ORF">FA014_17250</name>
</gene>
<protein>
    <submittedName>
        <fullName evidence="2">DUF1269 domain-containing protein</fullName>
    </submittedName>
</protein>
<dbReference type="AlphaFoldDB" id="A0A7Z8JXS1"/>
<evidence type="ECO:0000256" key="1">
    <source>
        <dbReference type="SAM" id="Phobius"/>
    </source>
</evidence>
<dbReference type="OrthoDB" id="5244321at2"/>
<keyword evidence="1" id="KW-0812">Transmembrane</keyword>
<dbReference type="Proteomes" id="UP000308121">
    <property type="component" value="Unassembled WGS sequence"/>
</dbReference>
<evidence type="ECO:0000313" key="3">
    <source>
        <dbReference type="Proteomes" id="UP000308121"/>
    </source>
</evidence>
<evidence type="ECO:0000313" key="2">
    <source>
        <dbReference type="EMBL" id="TKR22286.1"/>
    </source>
</evidence>
<feature type="transmembrane region" description="Helical" evidence="1">
    <location>
        <begin position="65"/>
        <end position="92"/>
    </location>
</feature>
<dbReference type="RefSeq" id="WP_154730865.1">
    <property type="nucleotide sequence ID" value="NZ_SZYE01000211.1"/>
</dbReference>
<keyword evidence="1" id="KW-0472">Membrane</keyword>
<organism evidence="2 3">
    <name type="scientific">Cellulomonas hominis</name>
    <dbReference type="NCBI Taxonomy" id="156981"/>
    <lineage>
        <taxon>Bacteria</taxon>
        <taxon>Bacillati</taxon>
        <taxon>Actinomycetota</taxon>
        <taxon>Actinomycetes</taxon>
        <taxon>Micrococcales</taxon>
        <taxon>Cellulomonadaceae</taxon>
        <taxon>Cellulomonas</taxon>
    </lineage>
</organism>
<keyword evidence="1" id="KW-1133">Transmembrane helix</keyword>
<reference evidence="2 3" key="1">
    <citation type="submission" date="2019-05" db="EMBL/GenBank/DDBJ databases">
        <title>Genome sequence of Cellulomonas hominis strain CS1.</title>
        <authorList>
            <person name="Belmont J."/>
            <person name="Maclea K.S."/>
        </authorList>
    </citation>
    <scope>NUCLEOTIDE SEQUENCE [LARGE SCALE GENOMIC DNA]</scope>
    <source>
        <strain evidence="2 3">CS1</strain>
    </source>
</reference>
<comment type="caution">
    <text evidence="2">The sequence shown here is derived from an EMBL/GenBank/DDBJ whole genome shotgun (WGS) entry which is preliminary data.</text>
</comment>